<dbReference type="GO" id="GO:0005634">
    <property type="term" value="C:nucleus"/>
    <property type="evidence" value="ECO:0007669"/>
    <property type="project" value="TreeGrafter"/>
</dbReference>
<name>A0A8H7TE90_9HELO</name>
<dbReference type="Proteomes" id="UP000664132">
    <property type="component" value="Unassembled WGS sequence"/>
</dbReference>
<comment type="caution">
    <text evidence="3">The sequence shown here is derived from an EMBL/GenBank/DDBJ whole genome shotgun (WGS) entry which is preliminary data.</text>
</comment>
<dbReference type="PANTHER" id="PTHR31668">
    <property type="entry name" value="GLUCOSE TRANSPORT TRANSCRIPTION REGULATOR RGT1-RELATED-RELATED"/>
    <property type="match status" value="1"/>
</dbReference>
<feature type="domain" description="Xylanolytic transcriptional activator regulatory" evidence="2">
    <location>
        <begin position="29"/>
        <end position="102"/>
    </location>
</feature>
<dbReference type="OrthoDB" id="3034343at2759"/>
<sequence length="325" mass="36600">MPTIATIQAGLILLLRPPVEELVLDSAFKWTLLGTVVSASQSIGLHLDARSWKLPQEEVLLRRRISWTVFAFDKWLALSLGRPCHINRLDWLVVELEDADLKNEVGFTRSEHSICLQISKLSSILDRVLAELYSIRTAMSLVYDHKATLKVSQSLLVLLTSWYQSLDPFFHTTTAEDLSGEPDPRFLIHLSYHAVKITILRALLRPFYRAGVTAPNDPIEHAEWESAKYHQPLSMCLRSEQATTKLSGPLTHLAMITNLLCLLAITSPSEEFAGALSSLNQARAIFRVQARSCPMIQFALLRIDAIFWVGFDAVIDSKNNENEHS</sequence>
<dbReference type="GO" id="GO:0001080">
    <property type="term" value="P:nitrogen catabolite activation of transcription from RNA polymerase II promoter"/>
    <property type="evidence" value="ECO:0007669"/>
    <property type="project" value="TreeGrafter"/>
</dbReference>
<evidence type="ECO:0000259" key="2">
    <source>
        <dbReference type="SMART" id="SM00906"/>
    </source>
</evidence>
<proteinExistence type="predicted"/>
<evidence type="ECO:0000313" key="3">
    <source>
        <dbReference type="EMBL" id="KAG4417261.1"/>
    </source>
</evidence>
<dbReference type="InterPro" id="IPR007219">
    <property type="entry name" value="XnlR_reg_dom"/>
</dbReference>
<keyword evidence="4" id="KW-1185">Reference proteome</keyword>
<dbReference type="InterPro" id="IPR050797">
    <property type="entry name" value="Carb_Metab_Trans_Reg"/>
</dbReference>
<evidence type="ECO:0000313" key="4">
    <source>
        <dbReference type="Proteomes" id="UP000664132"/>
    </source>
</evidence>
<dbReference type="GO" id="GO:0006351">
    <property type="term" value="P:DNA-templated transcription"/>
    <property type="evidence" value="ECO:0007669"/>
    <property type="project" value="InterPro"/>
</dbReference>
<keyword evidence="1" id="KW-0539">Nucleus</keyword>
<gene>
    <name evidence="3" type="ORF">IFR04_009631</name>
</gene>
<dbReference type="SMART" id="SM00906">
    <property type="entry name" value="Fungal_trans"/>
    <property type="match status" value="1"/>
</dbReference>
<dbReference type="GO" id="GO:0008270">
    <property type="term" value="F:zinc ion binding"/>
    <property type="evidence" value="ECO:0007669"/>
    <property type="project" value="InterPro"/>
</dbReference>
<protein>
    <recommendedName>
        <fullName evidence="2">Xylanolytic transcriptional activator regulatory domain-containing protein</fullName>
    </recommendedName>
</protein>
<dbReference type="AlphaFoldDB" id="A0A8H7TE90"/>
<dbReference type="Pfam" id="PF04082">
    <property type="entry name" value="Fungal_trans"/>
    <property type="match status" value="1"/>
</dbReference>
<accession>A0A8H7TE90</accession>
<dbReference type="GO" id="GO:0003677">
    <property type="term" value="F:DNA binding"/>
    <property type="evidence" value="ECO:0007669"/>
    <property type="project" value="InterPro"/>
</dbReference>
<evidence type="ECO:0000256" key="1">
    <source>
        <dbReference type="ARBA" id="ARBA00023242"/>
    </source>
</evidence>
<dbReference type="EMBL" id="JAFJYH010000160">
    <property type="protein sequence ID" value="KAG4417261.1"/>
    <property type="molecule type" value="Genomic_DNA"/>
</dbReference>
<dbReference type="CDD" id="cd12148">
    <property type="entry name" value="fungal_TF_MHR"/>
    <property type="match status" value="1"/>
</dbReference>
<reference evidence="3" key="1">
    <citation type="submission" date="2021-02" db="EMBL/GenBank/DDBJ databases">
        <title>Genome sequence Cadophora malorum strain M34.</title>
        <authorList>
            <person name="Stefanovic E."/>
            <person name="Vu D."/>
            <person name="Scully C."/>
            <person name="Dijksterhuis J."/>
            <person name="Roader J."/>
            <person name="Houbraken J."/>
        </authorList>
    </citation>
    <scope>NUCLEOTIDE SEQUENCE</scope>
    <source>
        <strain evidence="3">M34</strain>
    </source>
</reference>
<organism evidence="3 4">
    <name type="scientific">Cadophora malorum</name>
    <dbReference type="NCBI Taxonomy" id="108018"/>
    <lineage>
        <taxon>Eukaryota</taxon>
        <taxon>Fungi</taxon>
        <taxon>Dikarya</taxon>
        <taxon>Ascomycota</taxon>
        <taxon>Pezizomycotina</taxon>
        <taxon>Leotiomycetes</taxon>
        <taxon>Helotiales</taxon>
        <taxon>Ploettnerulaceae</taxon>
        <taxon>Cadophora</taxon>
    </lineage>
</organism>
<dbReference type="PANTHER" id="PTHR31668:SF4">
    <property type="entry name" value="TRANSCRIPTIONAL ACTIVATOR PROTEIN DAL81"/>
    <property type="match status" value="1"/>
</dbReference>